<dbReference type="CDD" id="cd00757">
    <property type="entry name" value="ThiF_MoeB_HesA_family"/>
    <property type="match status" value="1"/>
</dbReference>
<evidence type="ECO:0000313" key="3">
    <source>
        <dbReference type="EMBL" id="RIO45927.1"/>
    </source>
</evidence>
<dbReference type="AlphaFoldDB" id="A0A418JJ63"/>
<dbReference type="GO" id="GO:0008641">
    <property type="term" value="F:ubiquitin-like modifier activating enzyme activity"/>
    <property type="evidence" value="ECO:0007669"/>
    <property type="project" value="InterPro"/>
</dbReference>
<dbReference type="EMBL" id="QXVO01000015">
    <property type="protein sequence ID" value="RIO45927.1"/>
    <property type="molecule type" value="Genomic_DNA"/>
</dbReference>
<dbReference type="RefSeq" id="WP_119635409.1">
    <property type="nucleotide sequence ID" value="NZ_CP170216.1"/>
</dbReference>
<dbReference type="InterPro" id="IPR045886">
    <property type="entry name" value="ThiF/MoeB/HesA"/>
</dbReference>
<feature type="transmembrane region" description="Helical" evidence="1">
    <location>
        <begin position="21"/>
        <end position="39"/>
    </location>
</feature>
<organism evidence="3 4">
    <name type="scientific">Staphylococcus hyicus</name>
    <dbReference type="NCBI Taxonomy" id="1284"/>
    <lineage>
        <taxon>Bacteria</taxon>
        <taxon>Bacillati</taxon>
        <taxon>Bacillota</taxon>
        <taxon>Bacilli</taxon>
        <taxon>Bacillales</taxon>
        <taxon>Staphylococcaceae</taxon>
        <taxon>Staphylococcus</taxon>
    </lineage>
</organism>
<dbReference type="Pfam" id="PF00899">
    <property type="entry name" value="ThiF"/>
    <property type="match status" value="1"/>
</dbReference>
<evidence type="ECO:0000256" key="1">
    <source>
        <dbReference type="SAM" id="Phobius"/>
    </source>
</evidence>
<dbReference type="InterPro" id="IPR035985">
    <property type="entry name" value="Ubiquitin-activating_enz"/>
</dbReference>
<evidence type="ECO:0000259" key="2">
    <source>
        <dbReference type="Pfam" id="PF00899"/>
    </source>
</evidence>
<dbReference type="PANTHER" id="PTHR10953">
    <property type="entry name" value="UBIQUITIN-ACTIVATING ENZYME E1"/>
    <property type="match status" value="1"/>
</dbReference>
<sequence>MSRYDRQEKFHAFGSASQRRLARLHVLIVGVGALGSGIAEQLTRSGIGKLTILDKDIVSLSNLHRQSGYLETDALDVRPKVYALKERLTAMNSHVNVDALNMELTSNNVEALLLKHQPDIILDGLDRYEPRYLLNEACHKFNFPYIYSAVVGSQVSVCPIDRHGPCLNCLMPDIPDTMERCSQYGVLPPAVHIASSLVVSEVFYYVMHGQFSYKMKAFDIYKNTFKTLDIGNLKEETCEVCQKAYYQRLMAPPQSISSFCGEVIQIRLTTDDFNRRLSPDVTILHENENVKRLAYQHNTMTFFQDGRLLIYGDCKLKDAHEVARHIFFSS</sequence>
<dbReference type="GO" id="GO:0005829">
    <property type="term" value="C:cytosol"/>
    <property type="evidence" value="ECO:0007669"/>
    <property type="project" value="TreeGrafter"/>
</dbReference>
<keyword evidence="1" id="KW-1133">Transmembrane helix</keyword>
<dbReference type="GO" id="GO:0004792">
    <property type="term" value="F:thiosulfate-cyanide sulfurtransferase activity"/>
    <property type="evidence" value="ECO:0007669"/>
    <property type="project" value="TreeGrafter"/>
</dbReference>
<dbReference type="GO" id="GO:0008146">
    <property type="term" value="F:sulfotransferase activity"/>
    <property type="evidence" value="ECO:0007669"/>
    <property type="project" value="TreeGrafter"/>
</dbReference>
<dbReference type="Proteomes" id="UP000285625">
    <property type="component" value="Unassembled WGS sequence"/>
</dbReference>
<protein>
    <submittedName>
        <fullName evidence="3">Dinucleotide-utilizing protein</fullName>
    </submittedName>
</protein>
<feature type="domain" description="THIF-type NAD/FAD binding fold" evidence="2">
    <location>
        <begin position="4"/>
        <end position="240"/>
    </location>
</feature>
<dbReference type="InterPro" id="IPR000594">
    <property type="entry name" value="ThiF_NAD_FAD-bd"/>
</dbReference>
<keyword evidence="1" id="KW-0472">Membrane</keyword>
<dbReference type="STRING" id="1284.SHYC_10360"/>
<dbReference type="GO" id="GO:0016779">
    <property type="term" value="F:nucleotidyltransferase activity"/>
    <property type="evidence" value="ECO:0007669"/>
    <property type="project" value="TreeGrafter"/>
</dbReference>
<name>A0A418JJ63_STAHY</name>
<reference evidence="3 4" key="1">
    <citation type="journal article" date="2016" name="Front. Microbiol.">
        <title>Comprehensive Phylogenetic Analysis of Bovine Non-aureus Staphylococci Species Based on Whole-Genome Sequencing.</title>
        <authorList>
            <person name="Naushad S."/>
            <person name="Barkema H.W."/>
            <person name="Luby C."/>
            <person name="Condas L.A."/>
            <person name="Nobrega D.B."/>
            <person name="Carson D.A."/>
            <person name="De Buck J."/>
        </authorList>
    </citation>
    <scope>NUCLEOTIDE SEQUENCE [LARGE SCALE GENOMIC DNA]</scope>
    <source>
        <strain evidence="3 4">SNUC 5959</strain>
    </source>
</reference>
<dbReference type="Gene3D" id="3.40.50.720">
    <property type="entry name" value="NAD(P)-binding Rossmann-like Domain"/>
    <property type="match status" value="1"/>
</dbReference>
<dbReference type="SUPFAM" id="SSF69572">
    <property type="entry name" value="Activating enzymes of the ubiquitin-like proteins"/>
    <property type="match status" value="1"/>
</dbReference>
<keyword evidence="1" id="KW-0812">Transmembrane</keyword>
<dbReference type="PANTHER" id="PTHR10953:SF102">
    <property type="entry name" value="ADENYLYLTRANSFERASE AND SULFURTRANSFERASE MOCS3"/>
    <property type="match status" value="1"/>
</dbReference>
<accession>A0A418JJ63</accession>
<evidence type="ECO:0000313" key="4">
    <source>
        <dbReference type="Proteomes" id="UP000285625"/>
    </source>
</evidence>
<comment type="caution">
    <text evidence="3">The sequence shown here is derived from an EMBL/GenBank/DDBJ whole genome shotgun (WGS) entry which is preliminary data.</text>
</comment>
<gene>
    <name evidence="3" type="ORF">BUZ57_06340</name>
</gene>
<proteinExistence type="predicted"/>